<dbReference type="AlphaFoldDB" id="A0A0P6YA40"/>
<accession>A0A0P6YA40</accession>
<proteinExistence type="predicted"/>
<name>A0A0P6YA40_9CHLR</name>
<sequence length="98" mass="10818">MWLSAASHIAALEASPATDYQSSTNREFLMAAKVKVFSVTREDDAYLAAALAERKVNEWLESNPTIVPTSLSTAYAFDPETDIAEKRHTYTVAVAYTE</sequence>
<evidence type="ECO:0000313" key="2">
    <source>
        <dbReference type="Proteomes" id="UP000050277"/>
    </source>
</evidence>
<dbReference type="EMBL" id="LGKP01000022">
    <property type="protein sequence ID" value="KPL86141.1"/>
    <property type="molecule type" value="Genomic_DNA"/>
</dbReference>
<gene>
    <name evidence="1" type="ORF">SE18_14885</name>
</gene>
<comment type="caution">
    <text evidence="1">The sequence shown here is derived from an EMBL/GenBank/DDBJ whole genome shotgun (WGS) entry which is preliminary data.</text>
</comment>
<evidence type="ECO:0000313" key="1">
    <source>
        <dbReference type="EMBL" id="KPL86141.1"/>
    </source>
</evidence>
<reference evidence="1 2" key="1">
    <citation type="submission" date="2015-07" db="EMBL/GenBank/DDBJ databases">
        <title>Whole genome sequence of Herpetosiphon geysericola DSM 7119.</title>
        <authorList>
            <person name="Hemp J."/>
            <person name="Ward L.M."/>
            <person name="Pace L.A."/>
            <person name="Fischer W.W."/>
        </authorList>
    </citation>
    <scope>NUCLEOTIDE SEQUENCE [LARGE SCALE GENOMIC DNA]</scope>
    <source>
        <strain evidence="1 2">DSM 7119</strain>
    </source>
</reference>
<protein>
    <submittedName>
        <fullName evidence="1">Uncharacterized protein</fullName>
    </submittedName>
</protein>
<dbReference type="Proteomes" id="UP000050277">
    <property type="component" value="Unassembled WGS sequence"/>
</dbReference>
<dbReference type="STRING" id="70996.SE18_14885"/>
<keyword evidence="2" id="KW-1185">Reference proteome</keyword>
<organism evidence="1 2">
    <name type="scientific">Herpetosiphon geysericola</name>
    <dbReference type="NCBI Taxonomy" id="70996"/>
    <lineage>
        <taxon>Bacteria</taxon>
        <taxon>Bacillati</taxon>
        <taxon>Chloroflexota</taxon>
        <taxon>Chloroflexia</taxon>
        <taxon>Herpetosiphonales</taxon>
        <taxon>Herpetosiphonaceae</taxon>
        <taxon>Herpetosiphon</taxon>
    </lineage>
</organism>